<accession>A0A2T2NXP9</accession>
<dbReference type="AlphaFoldDB" id="A0A2T2NXP9"/>
<organism evidence="2 3">
    <name type="scientific">Corynespora cassiicola Philippines</name>
    <dbReference type="NCBI Taxonomy" id="1448308"/>
    <lineage>
        <taxon>Eukaryota</taxon>
        <taxon>Fungi</taxon>
        <taxon>Dikarya</taxon>
        <taxon>Ascomycota</taxon>
        <taxon>Pezizomycotina</taxon>
        <taxon>Dothideomycetes</taxon>
        <taxon>Pleosporomycetidae</taxon>
        <taxon>Pleosporales</taxon>
        <taxon>Corynesporascaceae</taxon>
        <taxon>Corynespora</taxon>
    </lineage>
</organism>
<evidence type="ECO:0000256" key="1">
    <source>
        <dbReference type="SAM" id="SignalP"/>
    </source>
</evidence>
<keyword evidence="1" id="KW-0732">Signal</keyword>
<feature type="signal peptide" evidence="1">
    <location>
        <begin position="1"/>
        <end position="19"/>
    </location>
</feature>
<dbReference type="Proteomes" id="UP000240883">
    <property type="component" value="Unassembled WGS sequence"/>
</dbReference>
<name>A0A2T2NXP9_CORCC</name>
<evidence type="ECO:0000313" key="2">
    <source>
        <dbReference type="EMBL" id="PSN70193.1"/>
    </source>
</evidence>
<sequence length="214" mass="22820">VHWHPLAATGGHGLPLAAARRCCLLLLARRFLKPSLGPSEHLPFLLVRSHSFTLTLPLPTRHPLQTVGAQSPGSDGVLTVSALSVHKTLSRSSVSPNPAVSLRLGRLDSIPPVCLTAPATSPLHPLPPRLPHHRLSARRRDPNGPLLLLLPRAPPHPHSDHLSGQPRVPPAAAASIRLHWTTVATKRQSLQPYLVATSCITVSGATLNLPCSPI</sequence>
<dbReference type="EMBL" id="KZ678132">
    <property type="protein sequence ID" value="PSN70193.1"/>
    <property type="molecule type" value="Genomic_DNA"/>
</dbReference>
<feature type="non-terminal residue" evidence="2">
    <location>
        <position position="1"/>
    </location>
</feature>
<proteinExistence type="predicted"/>
<keyword evidence="3" id="KW-1185">Reference proteome</keyword>
<protein>
    <submittedName>
        <fullName evidence="2">Uncharacterized protein</fullName>
    </submittedName>
</protein>
<evidence type="ECO:0000313" key="3">
    <source>
        <dbReference type="Proteomes" id="UP000240883"/>
    </source>
</evidence>
<reference evidence="2 3" key="1">
    <citation type="journal article" date="2018" name="Front. Microbiol.">
        <title>Genome-Wide Analysis of Corynespora cassiicola Leaf Fall Disease Putative Effectors.</title>
        <authorList>
            <person name="Lopez D."/>
            <person name="Ribeiro S."/>
            <person name="Label P."/>
            <person name="Fumanal B."/>
            <person name="Venisse J.S."/>
            <person name="Kohler A."/>
            <person name="de Oliveira R.R."/>
            <person name="Labutti K."/>
            <person name="Lipzen A."/>
            <person name="Lail K."/>
            <person name="Bauer D."/>
            <person name="Ohm R.A."/>
            <person name="Barry K.W."/>
            <person name="Spatafora J."/>
            <person name="Grigoriev I.V."/>
            <person name="Martin F.M."/>
            <person name="Pujade-Renaud V."/>
        </authorList>
    </citation>
    <scope>NUCLEOTIDE SEQUENCE [LARGE SCALE GENOMIC DNA]</scope>
    <source>
        <strain evidence="2 3">Philippines</strain>
    </source>
</reference>
<feature type="chain" id="PRO_5015771490" evidence="1">
    <location>
        <begin position="20"/>
        <end position="214"/>
    </location>
</feature>
<gene>
    <name evidence="2" type="ORF">BS50DRAFT_548133</name>
</gene>